<dbReference type="EMBL" id="CP029192">
    <property type="protein sequence ID" value="QES38441.1"/>
    <property type="molecule type" value="Genomic_DNA"/>
</dbReference>
<dbReference type="Gene3D" id="3.40.50.300">
    <property type="entry name" value="P-loop containing nucleotide triphosphate hydrolases"/>
    <property type="match status" value="1"/>
</dbReference>
<gene>
    <name evidence="8" type="ORF">DEJ48_37955</name>
</gene>
<keyword evidence="7" id="KW-0472">Membrane</keyword>
<organism evidence="8 9">
    <name type="scientific">Streptomyces venezuelae</name>
    <dbReference type="NCBI Taxonomy" id="54571"/>
    <lineage>
        <taxon>Bacteria</taxon>
        <taxon>Bacillati</taxon>
        <taxon>Actinomycetota</taxon>
        <taxon>Actinomycetes</taxon>
        <taxon>Kitasatosporales</taxon>
        <taxon>Streptomycetaceae</taxon>
        <taxon>Streptomyces</taxon>
    </lineage>
</organism>
<evidence type="ECO:0000256" key="6">
    <source>
        <dbReference type="ARBA" id="ARBA00022967"/>
    </source>
</evidence>
<name>A0A5P2CAP8_STRVZ</name>
<dbReference type="PANTHER" id="PTHR43297">
    <property type="entry name" value="OLIGOPEPTIDE TRANSPORT ATP-BINDING PROTEIN APPD"/>
    <property type="match status" value="1"/>
</dbReference>
<dbReference type="SUPFAM" id="SSF52540">
    <property type="entry name" value="P-loop containing nucleoside triphosphate hydrolases"/>
    <property type="match status" value="1"/>
</dbReference>
<evidence type="ECO:0000256" key="5">
    <source>
        <dbReference type="ARBA" id="ARBA00022519"/>
    </source>
</evidence>
<dbReference type="AlphaFoldDB" id="A0A5P2CAP8"/>
<dbReference type="GO" id="GO:0016020">
    <property type="term" value="C:membrane"/>
    <property type="evidence" value="ECO:0007669"/>
    <property type="project" value="UniProtKB-SubCell"/>
</dbReference>
<dbReference type="InterPro" id="IPR027417">
    <property type="entry name" value="P-loop_NTPase"/>
</dbReference>
<dbReference type="Proteomes" id="UP000322927">
    <property type="component" value="Chromosome"/>
</dbReference>
<keyword evidence="3" id="KW-0813">Transport</keyword>
<evidence type="ECO:0000256" key="4">
    <source>
        <dbReference type="ARBA" id="ARBA00022475"/>
    </source>
</evidence>
<keyword evidence="6" id="KW-1278">Translocase</keyword>
<evidence type="ECO:0000256" key="1">
    <source>
        <dbReference type="ARBA" id="ARBA00004370"/>
    </source>
</evidence>
<accession>A0A5P2CAP8</accession>
<sequence>MGLMGTPRLIIADEPTTALDVTVQREVLRVLRDVVCDRGAGALFISHNLAVVRYVCDDIAVMRHGRLLEAGPVQEVLTAPGHPCTRTLLDAVPSLAHA</sequence>
<evidence type="ECO:0000256" key="2">
    <source>
        <dbReference type="ARBA" id="ARBA00005417"/>
    </source>
</evidence>
<evidence type="ECO:0000256" key="7">
    <source>
        <dbReference type="ARBA" id="ARBA00023136"/>
    </source>
</evidence>
<dbReference type="OrthoDB" id="8481147at2"/>
<evidence type="ECO:0000256" key="3">
    <source>
        <dbReference type="ARBA" id="ARBA00022448"/>
    </source>
</evidence>
<reference evidence="8 9" key="1">
    <citation type="submission" date="2018-05" db="EMBL/GenBank/DDBJ databases">
        <title>Streptomyces venezuelae.</title>
        <authorList>
            <person name="Kim W."/>
            <person name="Lee N."/>
            <person name="Cho B.-K."/>
        </authorList>
    </citation>
    <scope>NUCLEOTIDE SEQUENCE [LARGE SCALE GENOMIC DNA]</scope>
    <source>
        <strain evidence="8 9">ATCC 14584</strain>
    </source>
</reference>
<keyword evidence="4" id="KW-1003">Cell membrane</keyword>
<dbReference type="PANTHER" id="PTHR43297:SF14">
    <property type="entry name" value="ATPASE AAA-TYPE CORE DOMAIN-CONTAINING PROTEIN"/>
    <property type="match status" value="1"/>
</dbReference>
<proteinExistence type="inferred from homology"/>
<dbReference type="RefSeq" id="WP_150220627.1">
    <property type="nucleotide sequence ID" value="NZ_CP029192.1"/>
</dbReference>
<comment type="similarity">
    <text evidence="2">Belongs to the ABC transporter superfamily.</text>
</comment>
<dbReference type="InterPro" id="IPR050388">
    <property type="entry name" value="ABC_Ni/Peptide_Import"/>
</dbReference>
<comment type="subcellular location">
    <subcellularLocation>
        <location evidence="1">Membrane</location>
    </subcellularLocation>
</comment>
<keyword evidence="5" id="KW-0997">Cell inner membrane</keyword>
<evidence type="ECO:0000313" key="9">
    <source>
        <dbReference type="Proteomes" id="UP000322927"/>
    </source>
</evidence>
<evidence type="ECO:0008006" key="10">
    <source>
        <dbReference type="Google" id="ProtNLM"/>
    </source>
</evidence>
<evidence type="ECO:0000313" key="8">
    <source>
        <dbReference type="EMBL" id="QES38441.1"/>
    </source>
</evidence>
<protein>
    <recommendedName>
        <fullName evidence="10">ABC transporter ATP-binding protein</fullName>
    </recommendedName>
</protein>